<feature type="region of interest" description="Disordered" evidence="1">
    <location>
        <begin position="110"/>
        <end position="187"/>
    </location>
</feature>
<dbReference type="InterPro" id="IPR036869">
    <property type="entry name" value="J_dom_sf"/>
</dbReference>
<feature type="compositionally biased region" description="Basic and acidic residues" evidence="1">
    <location>
        <begin position="297"/>
        <end position="307"/>
    </location>
</feature>
<dbReference type="OrthoDB" id="10250354at2759"/>
<dbReference type="OMA" id="ANPGQHP"/>
<gene>
    <name evidence="3" type="ORF">PAAG_07565</name>
</gene>
<dbReference type="InterPro" id="IPR053025">
    <property type="entry name" value="Mito_ATP_Synthase-Asso"/>
</dbReference>
<keyword evidence="4" id="KW-1185">Reference proteome</keyword>
<dbReference type="EMBL" id="KN294017">
    <property type="protein sequence ID" value="EEH37284.1"/>
    <property type="molecule type" value="Genomic_DNA"/>
</dbReference>
<dbReference type="eggNOG" id="KOG0691">
    <property type="taxonomic scope" value="Eukaryota"/>
</dbReference>
<dbReference type="STRING" id="502779.C1HAB1"/>
<sequence length="307" mass="33682">MPLCLARLPPFPALPLILHPPNALSVRSFSHTAAIYARSHSPSYYDILNVSVTATTAEIKKQFYALSLAHHPDKNPNDPTAHAKFSSISSAYHVLSHATRRANYDREHHIHQPTKPPYTSPHHCKAASYVGSRPPSGLSKQRGEFRGPPPSFYAHGGYGAGRHPPHHHPHQTHTSNTSSTFSASTASSDPTATFIYHNPIPHFDAQSHFRTQLHEDERRCVRRHRAMEREKARIREQGGLLMEDADGSMSRSFFAILATVGLGALAASLGKSFIPAQPTPAGIPCKDYPATPRTHSTARDARAKGVS</sequence>
<feature type="compositionally biased region" description="Low complexity" evidence="1">
    <location>
        <begin position="172"/>
        <end position="187"/>
    </location>
</feature>
<dbReference type="GeneID" id="9093605"/>
<feature type="region of interest" description="Disordered" evidence="1">
    <location>
        <begin position="280"/>
        <end position="307"/>
    </location>
</feature>
<dbReference type="Proteomes" id="UP000002059">
    <property type="component" value="Partially assembled WGS sequence"/>
</dbReference>
<dbReference type="KEGG" id="pbl:PAAG_07565"/>
<dbReference type="AlphaFoldDB" id="C1HAB1"/>
<accession>C1HAB1</accession>
<dbReference type="RefSeq" id="XP_002790266.1">
    <property type="nucleotide sequence ID" value="XM_002790220.1"/>
</dbReference>
<organism evidence="3 4">
    <name type="scientific">Paracoccidioides lutzii (strain ATCC MYA-826 / Pb01)</name>
    <name type="common">Paracoccidioides brasiliensis</name>
    <dbReference type="NCBI Taxonomy" id="502779"/>
    <lineage>
        <taxon>Eukaryota</taxon>
        <taxon>Fungi</taxon>
        <taxon>Dikarya</taxon>
        <taxon>Ascomycota</taxon>
        <taxon>Pezizomycotina</taxon>
        <taxon>Eurotiomycetes</taxon>
        <taxon>Eurotiomycetidae</taxon>
        <taxon>Onygenales</taxon>
        <taxon>Ajellomycetaceae</taxon>
        <taxon>Paracoccidioides</taxon>
    </lineage>
</organism>
<reference evidence="3 4" key="1">
    <citation type="journal article" date="2011" name="PLoS Genet.">
        <title>Comparative genomic analysis of human fungal pathogens causing paracoccidioidomycosis.</title>
        <authorList>
            <person name="Desjardins C.A."/>
            <person name="Champion M.D."/>
            <person name="Holder J.W."/>
            <person name="Muszewska A."/>
            <person name="Goldberg J."/>
            <person name="Bailao A.M."/>
            <person name="Brigido M.M."/>
            <person name="Ferreira M.E."/>
            <person name="Garcia A.M."/>
            <person name="Grynberg M."/>
            <person name="Gujja S."/>
            <person name="Heiman D.I."/>
            <person name="Henn M.R."/>
            <person name="Kodira C.D."/>
            <person name="Leon-Narvaez H."/>
            <person name="Longo L.V."/>
            <person name="Ma L.J."/>
            <person name="Malavazi I."/>
            <person name="Matsuo A.L."/>
            <person name="Morais F.V."/>
            <person name="Pereira M."/>
            <person name="Rodriguez-Brito S."/>
            <person name="Sakthikumar S."/>
            <person name="Salem-Izacc S.M."/>
            <person name="Sykes S.M."/>
            <person name="Teixeira M.M."/>
            <person name="Vallejo M.C."/>
            <person name="Walter M.E."/>
            <person name="Yandava C."/>
            <person name="Young S."/>
            <person name="Zeng Q."/>
            <person name="Zucker J."/>
            <person name="Felipe M.S."/>
            <person name="Goldman G.H."/>
            <person name="Haas B.J."/>
            <person name="McEwen J.G."/>
            <person name="Nino-Vega G."/>
            <person name="Puccia R."/>
            <person name="San-Blas G."/>
            <person name="Soares C.M."/>
            <person name="Birren B.W."/>
            <person name="Cuomo C.A."/>
        </authorList>
    </citation>
    <scope>NUCLEOTIDE SEQUENCE [LARGE SCALE GENOMIC DNA]</scope>
    <source>
        <strain evidence="4">ATCC MYA-826 / Pb01</strain>
    </source>
</reference>
<dbReference type="Pfam" id="PF00226">
    <property type="entry name" value="DnaJ"/>
    <property type="match status" value="1"/>
</dbReference>
<name>C1HAB1_PARBA</name>
<evidence type="ECO:0000313" key="3">
    <source>
        <dbReference type="EMBL" id="EEH37284.1"/>
    </source>
</evidence>
<dbReference type="HOGENOM" id="CLU_050546_1_0_1"/>
<dbReference type="PANTHER" id="PTHR44873:SF1">
    <property type="entry name" value="DNAJ HOMOLOG SUBFAMILY C MEMBER 30, MITOCHONDRIAL"/>
    <property type="match status" value="1"/>
</dbReference>
<dbReference type="SUPFAM" id="SSF46565">
    <property type="entry name" value="Chaperone J-domain"/>
    <property type="match status" value="1"/>
</dbReference>
<evidence type="ECO:0000256" key="1">
    <source>
        <dbReference type="SAM" id="MobiDB-lite"/>
    </source>
</evidence>
<evidence type="ECO:0000313" key="4">
    <source>
        <dbReference type="Proteomes" id="UP000002059"/>
    </source>
</evidence>
<dbReference type="Gene3D" id="1.10.287.110">
    <property type="entry name" value="DnaJ domain"/>
    <property type="match status" value="1"/>
</dbReference>
<dbReference type="PRINTS" id="PR00625">
    <property type="entry name" value="JDOMAIN"/>
</dbReference>
<dbReference type="VEuPathDB" id="FungiDB:PAAG_07565"/>
<protein>
    <submittedName>
        <fullName evidence="3">DnaJ domain-containing protein</fullName>
    </submittedName>
</protein>
<dbReference type="SMART" id="SM00271">
    <property type="entry name" value="DnaJ"/>
    <property type="match status" value="1"/>
</dbReference>
<dbReference type="InterPro" id="IPR001623">
    <property type="entry name" value="DnaJ_domain"/>
</dbReference>
<feature type="domain" description="J" evidence="2">
    <location>
        <begin position="43"/>
        <end position="108"/>
    </location>
</feature>
<evidence type="ECO:0000259" key="2">
    <source>
        <dbReference type="PROSITE" id="PS50076"/>
    </source>
</evidence>
<dbReference type="PANTHER" id="PTHR44873">
    <property type="entry name" value="DNAJ HOMOLOG SUBFAMILY C MEMBER 30, MITOCHONDRIAL"/>
    <property type="match status" value="1"/>
</dbReference>
<dbReference type="CDD" id="cd06257">
    <property type="entry name" value="DnaJ"/>
    <property type="match status" value="1"/>
</dbReference>
<proteinExistence type="predicted"/>
<dbReference type="PROSITE" id="PS50076">
    <property type="entry name" value="DNAJ_2"/>
    <property type="match status" value="1"/>
</dbReference>